<evidence type="ECO:0000256" key="3">
    <source>
        <dbReference type="SAM" id="MobiDB-lite"/>
    </source>
</evidence>
<dbReference type="InterPro" id="IPR039852">
    <property type="entry name" value="CAND1/CAND2"/>
</dbReference>
<keyword evidence="1" id="KW-0677">Repeat</keyword>
<dbReference type="GO" id="GO:0010265">
    <property type="term" value="P:SCF complex assembly"/>
    <property type="evidence" value="ECO:0007669"/>
    <property type="project" value="InterPro"/>
</dbReference>
<reference evidence="5 6" key="1">
    <citation type="journal article" date="2018" name="Nat. Genet.">
        <title>The Rosa genome provides new insights in the design of modern roses.</title>
        <authorList>
            <person name="Bendahmane M."/>
        </authorList>
    </citation>
    <scope>NUCLEOTIDE SEQUENCE [LARGE SCALE GENOMIC DNA]</scope>
    <source>
        <strain evidence="6">cv. Old Blush</strain>
    </source>
</reference>
<feature type="region of interest" description="Disordered" evidence="3">
    <location>
        <begin position="93"/>
        <end position="121"/>
    </location>
</feature>
<dbReference type="Gramene" id="PRQ28366">
    <property type="protein sequence ID" value="PRQ28366"/>
    <property type="gene ID" value="RchiOBHm_Chr5g0002281"/>
</dbReference>
<organism evidence="5 6">
    <name type="scientific">Rosa chinensis</name>
    <name type="common">China rose</name>
    <dbReference type="NCBI Taxonomy" id="74649"/>
    <lineage>
        <taxon>Eukaryota</taxon>
        <taxon>Viridiplantae</taxon>
        <taxon>Streptophyta</taxon>
        <taxon>Embryophyta</taxon>
        <taxon>Tracheophyta</taxon>
        <taxon>Spermatophyta</taxon>
        <taxon>Magnoliopsida</taxon>
        <taxon>eudicotyledons</taxon>
        <taxon>Gunneridae</taxon>
        <taxon>Pentapetalae</taxon>
        <taxon>rosids</taxon>
        <taxon>fabids</taxon>
        <taxon>Rosales</taxon>
        <taxon>Rosaceae</taxon>
        <taxon>Rosoideae</taxon>
        <taxon>Rosoideae incertae sedis</taxon>
        <taxon>Rosa</taxon>
    </lineage>
</organism>
<evidence type="ECO:0000313" key="6">
    <source>
        <dbReference type="Proteomes" id="UP000238479"/>
    </source>
</evidence>
<keyword evidence="4" id="KW-0812">Transmembrane</keyword>
<dbReference type="InterPro" id="IPR016024">
    <property type="entry name" value="ARM-type_fold"/>
</dbReference>
<feature type="transmembrane region" description="Helical" evidence="4">
    <location>
        <begin position="612"/>
        <end position="637"/>
    </location>
</feature>
<dbReference type="STRING" id="74649.A0A2P6Q2G2"/>
<dbReference type="Gene3D" id="1.25.10.10">
    <property type="entry name" value="Leucine-rich Repeat Variant"/>
    <property type="match status" value="2"/>
</dbReference>
<dbReference type="Proteomes" id="UP000238479">
    <property type="component" value="Chromosome 5"/>
</dbReference>
<dbReference type="SUPFAM" id="SSF48371">
    <property type="entry name" value="ARM repeat"/>
    <property type="match status" value="1"/>
</dbReference>
<evidence type="ECO:0000256" key="4">
    <source>
        <dbReference type="SAM" id="Phobius"/>
    </source>
</evidence>
<dbReference type="AlphaFoldDB" id="A0A2P6Q2G2"/>
<comment type="caution">
    <text evidence="5">The sequence shown here is derived from an EMBL/GenBank/DDBJ whole genome shotgun (WGS) entry which is preliminary data.</text>
</comment>
<evidence type="ECO:0000256" key="2">
    <source>
        <dbReference type="ARBA" id="ARBA00022786"/>
    </source>
</evidence>
<gene>
    <name evidence="5" type="ORF">RchiOBHm_Chr5g0002281</name>
</gene>
<keyword evidence="4" id="KW-1133">Transmembrane helix</keyword>
<accession>A0A2P6Q2G2</accession>
<dbReference type="EMBL" id="PDCK01000043">
    <property type="protein sequence ID" value="PRQ28366.1"/>
    <property type="molecule type" value="Genomic_DNA"/>
</dbReference>
<feature type="compositionally biased region" description="Acidic residues" evidence="3">
    <location>
        <begin position="93"/>
        <end position="105"/>
    </location>
</feature>
<dbReference type="PANTHER" id="PTHR12696">
    <property type="entry name" value="TIP120"/>
    <property type="match status" value="1"/>
</dbReference>
<keyword evidence="2" id="KW-0833">Ubl conjugation pathway</keyword>
<sequence length="660" mass="73724">MLIKKIATAVMTEELVLNVDKKIARGFTGLKFSDSYGSDVANSIVWRNDTQTHCFQHTSFRDGSSAGNGEPVSHNHNSVGNIRVDFHEREEKELEDAYGEDDNVDEGGNGSTESYGDGESYSDDFQSVDGLIVTDSDEGVVTDDEGSRLCIKKEALLGTMYQSKDPKSLDEAEMLENLFNCLCGLLMPLENGDINAGIKEETRRRDVGDSSLGAASLEPLKLMKLAKQVAEQLFGRADILDQIAVCAIFISASVLVGTHDQLFSYYKSSLMKYLRELAHVFDIKGQMEMTNKLCEKLLKQKDQHRDIASIAMKAMSIKGSTAWGMNTEIKGECPDILCYALQFGDIMATDHELLLGALLSQLSSNQKNVRKKSVSCIASLASSLSDDLLGKATVRVVQHLSNKGTKYIMTQTSLSQVFTTLNFNYQDVRRAFESFLSAMIKIYNHSLLNSKVEEENWPRDDRIEKMNEEVDKLFDNWSTGETTLDSFLVAGGLAPDTDLINMAPLGSSEMVNRGLNNRQIFTSLSLMEILLSWVFRVETDEKNQVSVRRWLICSLLLFDCIKKVLILAGKGKLREMAAIFNWFLCAISEFGILATLNAWLKELVKGDQQLQFFVTSVIGYLKALISCNIGHIIQYLINYKISMIDYMNIASKKCMKQVHA</sequence>
<name>A0A2P6Q2G2_ROSCH</name>
<keyword evidence="6" id="KW-1185">Reference proteome</keyword>
<protein>
    <submittedName>
        <fullName evidence="5">Uncharacterized protein</fullName>
    </submittedName>
</protein>
<proteinExistence type="predicted"/>
<evidence type="ECO:0000313" key="5">
    <source>
        <dbReference type="EMBL" id="PRQ28366.1"/>
    </source>
</evidence>
<keyword evidence="4" id="KW-0472">Membrane</keyword>
<evidence type="ECO:0000256" key="1">
    <source>
        <dbReference type="ARBA" id="ARBA00022737"/>
    </source>
</evidence>
<dbReference type="InterPro" id="IPR011989">
    <property type="entry name" value="ARM-like"/>
</dbReference>
<feature type="transmembrane region" description="Helical" evidence="4">
    <location>
        <begin position="580"/>
        <end position="600"/>
    </location>
</feature>